<dbReference type="STRING" id="42157.A0A182EW35"/>
<gene>
    <name evidence="1" type="ORF">NOO_LOCUS12380</name>
</gene>
<dbReference type="EMBL" id="UYRW01010468">
    <property type="protein sequence ID" value="VDM98825.1"/>
    <property type="molecule type" value="Genomic_DNA"/>
</dbReference>
<protein>
    <submittedName>
        <fullName evidence="3">FERM domain-containing protein</fullName>
    </submittedName>
</protein>
<dbReference type="WBParaSite" id="nOo.2.0.1.t12380-RA">
    <property type="protein sequence ID" value="nOo.2.0.1.t12380-RA"/>
    <property type="gene ID" value="nOo.2.0.1.g12380"/>
</dbReference>
<dbReference type="OrthoDB" id="5858186at2759"/>
<reference evidence="1 2" key="2">
    <citation type="submission" date="2018-08" db="EMBL/GenBank/DDBJ databases">
        <authorList>
            <person name="Laetsch R D."/>
            <person name="Stevens L."/>
            <person name="Kumar S."/>
            <person name="Blaxter L. M."/>
        </authorList>
    </citation>
    <scope>NUCLEOTIDE SEQUENCE [LARGE SCALE GENOMIC DNA]</scope>
</reference>
<evidence type="ECO:0000313" key="3">
    <source>
        <dbReference type="WBParaSite" id="nOo.2.0.1.t12380-RA"/>
    </source>
</evidence>
<organism evidence="3">
    <name type="scientific">Onchocerca ochengi</name>
    <name type="common">Filarial nematode worm</name>
    <dbReference type="NCBI Taxonomy" id="42157"/>
    <lineage>
        <taxon>Eukaryota</taxon>
        <taxon>Metazoa</taxon>
        <taxon>Ecdysozoa</taxon>
        <taxon>Nematoda</taxon>
        <taxon>Chromadorea</taxon>
        <taxon>Rhabditida</taxon>
        <taxon>Spirurina</taxon>
        <taxon>Spiruromorpha</taxon>
        <taxon>Filarioidea</taxon>
        <taxon>Onchocercidae</taxon>
        <taxon>Onchocerca</taxon>
    </lineage>
</organism>
<dbReference type="AlphaFoldDB" id="A0A182EW35"/>
<evidence type="ECO:0000313" key="1">
    <source>
        <dbReference type="EMBL" id="VDM98825.1"/>
    </source>
</evidence>
<name>A0A182EW35_ONCOC</name>
<accession>A0A182EW35</accession>
<keyword evidence="2" id="KW-1185">Reference proteome</keyword>
<reference evidence="3" key="1">
    <citation type="submission" date="2016-06" db="UniProtKB">
        <authorList>
            <consortium name="WormBaseParasite"/>
        </authorList>
    </citation>
    <scope>IDENTIFICATION</scope>
</reference>
<evidence type="ECO:0000313" key="2">
    <source>
        <dbReference type="Proteomes" id="UP000271087"/>
    </source>
</evidence>
<sequence length="173" mass="20496">MLIILKFYCNRNPTDPDHPRAKDNVRGYENLLKNDGVQSIDMRRDIPPINNIREENDFDEGVMLMYEALCRQEVPVNVKIQSRLYCYYKTDRPYLRLAPFKVEIVRQNTLAALFYDIMTDEEARILRILTEPKACSILLALYYGIPYPFSNRKKDKAEKWFVFTWDLAESISQ</sequence>
<proteinExistence type="predicted"/>
<dbReference type="Proteomes" id="UP000271087">
    <property type="component" value="Unassembled WGS sequence"/>
</dbReference>